<dbReference type="CDD" id="cd06222">
    <property type="entry name" value="RNase_H_like"/>
    <property type="match status" value="1"/>
</dbReference>
<protein>
    <recommendedName>
        <fullName evidence="1">Reverse transcriptase domain-containing protein</fullName>
    </recommendedName>
</protein>
<dbReference type="InterPro" id="IPR036397">
    <property type="entry name" value="RNaseH_sf"/>
</dbReference>
<accession>A0AAQ3PS76</accession>
<dbReference type="InterPro" id="IPR012337">
    <property type="entry name" value="RNaseH-like_sf"/>
</dbReference>
<dbReference type="PANTHER" id="PTHR46890">
    <property type="entry name" value="NON-LTR RETROLELEMENT REVERSE TRANSCRIPTASE-LIKE PROTEIN-RELATED"/>
    <property type="match status" value="1"/>
</dbReference>
<evidence type="ECO:0000313" key="2">
    <source>
        <dbReference type="EMBL" id="WVZ54654.1"/>
    </source>
</evidence>
<dbReference type="Gene3D" id="3.30.420.10">
    <property type="entry name" value="Ribonuclease H-like superfamily/Ribonuclease H"/>
    <property type="match status" value="1"/>
</dbReference>
<dbReference type="InterPro" id="IPR002156">
    <property type="entry name" value="RNaseH_domain"/>
</dbReference>
<organism evidence="2 3">
    <name type="scientific">Paspalum notatum var. saurae</name>
    <dbReference type="NCBI Taxonomy" id="547442"/>
    <lineage>
        <taxon>Eukaryota</taxon>
        <taxon>Viridiplantae</taxon>
        <taxon>Streptophyta</taxon>
        <taxon>Embryophyta</taxon>
        <taxon>Tracheophyta</taxon>
        <taxon>Spermatophyta</taxon>
        <taxon>Magnoliopsida</taxon>
        <taxon>Liliopsida</taxon>
        <taxon>Poales</taxon>
        <taxon>Poaceae</taxon>
        <taxon>PACMAD clade</taxon>
        <taxon>Panicoideae</taxon>
        <taxon>Andropogonodae</taxon>
        <taxon>Paspaleae</taxon>
        <taxon>Paspalinae</taxon>
        <taxon>Paspalum</taxon>
    </lineage>
</organism>
<dbReference type="AlphaFoldDB" id="A0AAQ3PS76"/>
<dbReference type="Pfam" id="PF13456">
    <property type="entry name" value="RVT_3"/>
    <property type="match status" value="1"/>
</dbReference>
<dbReference type="EMBL" id="CP144745">
    <property type="protein sequence ID" value="WVZ54654.1"/>
    <property type="molecule type" value="Genomic_DNA"/>
</dbReference>
<name>A0AAQ3PS76_PASNO</name>
<dbReference type="Pfam" id="PF00078">
    <property type="entry name" value="RVT_1"/>
    <property type="match status" value="1"/>
</dbReference>
<keyword evidence="3" id="KW-1185">Reference proteome</keyword>
<dbReference type="PANTHER" id="PTHR46890:SF48">
    <property type="entry name" value="RNA-DIRECTED DNA POLYMERASE"/>
    <property type="match status" value="1"/>
</dbReference>
<dbReference type="CDD" id="cd01650">
    <property type="entry name" value="RT_nLTR_like"/>
    <property type="match status" value="1"/>
</dbReference>
<evidence type="ECO:0000259" key="1">
    <source>
        <dbReference type="PROSITE" id="PS50878"/>
    </source>
</evidence>
<dbReference type="InterPro" id="IPR043502">
    <property type="entry name" value="DNA/RNA_pol_sf"/>
</dbReference>
<reference evidence="2 3" key="1">
    <citation type="submission" date="2024-02" db="EMBL/GenBank/DDBJ databases">
        <title>High-quality chromosome-scale genome assembly of Pensacola bahiagrass (Paspalum notatum Flugge var. saurae).</title>
        <authorList>
            <person name="Vega J.M."/>
            <person name="Podio M."/>
            <person name="Orjuela J."/>
            <person name="Siena L.A."/>
            <person name="Pessino S.C."/>
            <person name="Combes M.C."/>
            <person name="Mariac C."/>
            <person name="Albertini E."/>
            <person name="Pupilli F."/>
            <person name="Ortiz J.P.A."/>
            <person name="Leblanc O."/>
        </authorList>
    </citation>
    <scope>NUCLEOTIDE SEQUENCE [LARGE SCALE GENOMIC DNA]</scope>
    <source>
        <strain evidence="2">R1</strain>
        <tissue evidence="2">Leaf</tissue>
    </source>
</reference>
<evidence type="ECO:0000313" key="3">
    <source>
        <dbReference type="Proteomes" id="UP001341281"/>
    </source>
</evidence>
<gene>
    <name evidence="2" type="ORF">U9M48_005419</name>
</gene>
<dbReference type="SUPFAM" id="SSF53098">
    <property type="entry name" value="Ribonuclease H-like"/>
    <property type="match status" value="1"/>
</dbReference>
<dbReference type="InterPro" id="IPR052343">
    <property type="entry name" value="Retrotransposon-Effector_Assoc"/>
</dbReference>
<feature type="domain" description="Reverse transcriptase" evidence="1">
    <location>
        <begin position="154"/>
        <end position="445"/>
    </location>
</feature>
<dbReference type="SUPFAM" id="SSF56672">
    <property type="entry name" value="DNA/RNA polymerases"/>
    <property type="match status" value="1"/>
</dbReference>
<dbReference type="Proteomes" id="UP001341281">
    <property type="component" value="Chromosome 01"/>
</dbReference>
<dbReference type="PROSITE" id="PS50878">
    <property type="entry name" value="RT_POL"/>
    <property type="match status" value="1"/>
</dbReference>
<dbReference type="InterPro" id="IPR044730">
    <property type="entry name" value="RNase_H-like_dom_plant"/>
</dbReference>
<dbReference type="InterPro" id="IPR000477">
    <property type="entry name" value="RT_dom"/>
</dbReference>
<proteinExistence type="predicted"/>
<dbReference type="GO" id="GO:0004523">
    <property type="term" value="F:RNA-DNA hybrid ribonuclease activity"/>
    <property type="evidence" value="ECO:0007669"/>
    <property type="project" value="InterPro"/>
</dbReference>
<sequence length="766" mass="87575">MRLNLNSMSKYHIDMDVEEANGSVWRFTGFYGEPRTDQRDRAWDTLRGLNVTPVKPWLCAGDFNEILVNEEKVGGVTRAQGGETDFHEVLDVVQRRVTQEMNEELMKPFTEKEIVAVLDNIGDMKAPGPDGMPALFYKEYWQIVGGKVVQEVLGVLRGGEMPDEWNCTNITLIPKVNKPENIKDLRPISLCNVIYKLVAKVLANRMRGMMADVISMNQSAFVPGRLISDNILIAYEMTHYLRTKKKGDRGYAAIKLDMSKAYDRVEWDFLKGMMQKLGFGEQWISNIMKCVTTVKYRVRVNGNLSEEFVPERGLRQGDPLSPYLFLICAQGFSELLRDAEEKGHIRGGDAQHLQRVLQMYEACSGQMINKEKSAIMFSPNTSNQARREVMQVMQVRRDTMNDKYLGLPISVGRERAKTFMYLKNRIWQRIKGWKEKMLSKTGKEVLIKTVAQAIPTFAMGCFDITKGVCDQISKMLCRYWWSCQENEKKIHWIRWETLCKPKSVGLDEERERLCRGHSAAELVSDILHMEEKKRLMIITLMWNWWNERNRRREGEKERSASELAFITASLVHEFGLINETARSGEVSDRPRAQRWSPPEGEVIKVNTDGSYCPRTKNGGWGFVLRDTDGEVVSAGAGRLTQALDPFHVEVMACLIGVTEEAEKGVGKVVIETDSMMVVEAVKSRDYTLSAMGGLIYEIKGCPDRGVAREEQERTGTSSPTSLIRLSLASGLEYSVSRDRRDDWEFEYSGFDDGPDNWGSDRYRFIW</sequence>
<dbReference type="GO" id="GO:0003676">
    <property type="term" value="F:nucleic acid binding"/>
    <property type="evidence" value="ECO:0007669"/>
    <property type="project" value="InterPro"/>
</dbReference>